<feature type="signal peptide" evidence="1">
    <location>
        <begin position="1"/>
        <end position="33"/>
    </location>
</feature>
<organism evidence="2 3">
    <name type="scientific">Paenibacillus spiritus</name>
    <dbReference type="NCBI Taxonomy" id="2496557"/>
    <lineage>
        <taxon>Bacteria</taxon>
        <taxon>Bacillati</taxon>
        <taxon>Bacillota</taxon>
        <taxon>Bacilli</taxon>
        <taxon>Bacillales</taxon>
        <taxon>Paenibacillaceae</taxon>
        <taxon>Paenibacillus</taxon>
    </lineage>
</organism>
<accession>A0A5J5GBF3</accession>
<reference evidence="2 3" key="1">
    <citation type="submission" date="2019-09" db="EMBL/GenBank/DDBJ databases">
        <title>Bacillus ochoae sp. nov., Paenibacillus whitsoniae sp. nov., Paenibacillus spiritus sp. nov. Isolated from the Mars Exploration Rover during spacecraft assembly.</title>
        <authorList>
            <person name="Seuylemezian A."/>
            <person name="Vaishampayan P."/>
        </authorList>
    </citation>
    <scope>NUCLEOTIDE SEQUENCE [LARGE SCALE GENOMIC DNA]</scope>
    <source>
        <strain evidence="2 3">MER_111</strain>
    </source>
</reference>
<dbReference type="Proteomes" id="UP000367750">
    <property type="component" value="Unassembled WGS sequence"/>
</dbReference>
<dbReference type="OrthoDB" id="1788793at2"/>
<evidence type="ECO:0000313" key="2">
    <source>
        <dbReference type="EMBL" id="KAA9005445.1"/>
    </source>
</evidence>
<name>A0A5J5GBF3_9BACL</name>
<keyword evidence="3" id="KW-1185">Reference proteome</keyword>
<protein>
    <recommendedName>
        <fullName evidence="4">PKD domain-containing protein</fullName>
    </recommendedName>
</protein>
<evidence type="ECO:0000313" key="3">
    <source>
        <dbReference type="Proteomes" id="UP000367750"/>
    </source>
</evidence>
<proteinExistence type="predicted"/>
<sequence>MLRRKWIKRSLCLALPAVAAGMLLSGVFFQVKAEDGVPEDYPKTPAEVRAYINNDMKELYGLANYYPQETGKGRLREDLLKKRIQSGDFTFEMIYGSSHGEPLDHKNNMYPYAGYNLYGESVSAEGVPWYAGWSGVKIQNFDLIKTPWNDERLGDRAKRNKFNQYKDRSNKYLADSGGSFEQSILYGLNEAYAGRKYSEFIYNGMNREYADRVVYDANSAPSKGGQWIDYVQIIQPPTYLSWGTGRIFIDHSSGSITYLDIPIAPFILQADDLAPHFENLPSGALAGDSVTVGVRVRSTFDGERSTDYDWQITDSSGRAVQANYRGHASSASGDLTIPGNHERMLYASFVMPEDSVRIKFTVNADKNPKEALYANNTVQSTLKEVRPMAGAKQKYDLDYNVLSKEIRFPLADGAAIQAVLMLPGSSRWSGNATGALNVGNGAPGLLRSFTVLNNPPVNDAASTITRRPVVEAKLLRTDFGDNPLGRAWLNPGNAYTPRTKSGTVNFSGAVSRGYIRTYETCRTATNTQGKSERVCTTREENGTTGAPFTPGQDTVSVHAFVYNGRTEVPAKEYEDKIEDNDKDALLKKLLWTSEAYPIRTVRWMAHEDQNGRLFDWTDVPGQYERSFTQQASGKLVWKKEQTMEAAYSQGREAARRMTNNKSDYDKAVFATDRQLQGYDYPIKSGYYFNPAGVYSFTLETVTYKPTDADTKDHRDLVNAVIDSFRYESNLVYINNNKEAVNLLNEPLERNGNTIVPKPAALSVKKAKGVNALPLIVVEDRSTDDSRYTKKAEEIYHSQNRENLEETHAFWRNIMEGYAESSTKGSFDAFKYREFVKDGQHMYRITEKTTVSIRVNPNNTPVYTDARMADGSYYVRAWIADTELSDSSNAYKKLGKLVGVKPLDEIRISVKGSMYDDLNN</sequence>
<evidence type="ECO:0000256" key="1">
    <source>
        <dbReference type="SAM" id="SignalP"/>
    </source>
</evidence>
<feature type="chain" id="PRO_5023926530" description="PKD domain-containing protein" evidence="1">
    <location>
        <begin position="34"/>
        <end position="919"/>
    </location>
</feature>
<gene>
    <name evidence="2" type="ORF">F4V43_08230</name>
</gene>
<dbReference type="AlphaFoldDB" id="A0A5J5GBF3"/>
<evidence type="ECO:0008006" key="4">
    <source>
        <dbReference type="Google" id="ProtNLM"/>
    </source>
</evidence>
<dbReference type="EMBL" id="VYKK01000008">
    <property type="protein sequence ID" value="KAA9005445.1"/>
    <property type="molecule type" value="Genomic_DNA"/>
</dbReference>
<comment type="caution">
    <text evidence="2">The sequence shown here is derived from an EMBL/GenBank/DDBJ whole genome shotgun (WGS) entry which is preliminary data.</text>
</comment>
<dbReference type="RefSeq" id="WP_150457758.1">
    <property type="nucleotide sequence ID" value="NZ_VYKK01000008.1"/>
</dbReference>
<keyword evidence="1" id="KW-0732">Signal</keyword>